<dbReference type="AlphaFoldDB" id="A0A1I6GJI5"/>
<dbReference type="SUPFAM" id="SSF53474">
    <property type="entry name" value="alpha/beta-Hydrolases"/>
    <property type="match status" value="1"/>
</dbReference>
<reference evidence="3" key="1">
    <citation type="submission" date="2016-10" db="EMBL/GenBank/DDBJ databases">
        <authorList>
            <person name="Varghese N."/>
            <person name="Submissions S."/>
        </authorList>
    </citation>
    <scope>NUCLEOTIDE SEQUENCE [LARGE SCALE GENOMIC DNA]</scope>
    <source>
        <strain evidence="3">CGMCC 1.7285</strain>
    </source>
</reference>
<sequence length="267" mass="29536">MTLLPGVHRFGVLGKPPLLLLHSSQSNSGQWRGLIQQLESQFDILAIDLLGYGKAPAAEDIEPEAFRFSDELPRVLEAMAAAQWQQPVTIVGHSYGGALALKIALEKPVAVQQLVVFEPVAFHVLEANEPARMEIEKIAAQMYQHDSEAATRAFVDYWNQPGYFDALPERIRAGMTMQAAKVTKDFAALMGEPHKLQDYRHVDMPVLVLQGKHTQESARCVAHHLLQVMPNATEITLECGHMGPVTHAQLVNPEIVTFVTQAHEVVV</sequence>
<feature type="domain" description="AB hydrolase-1" evidence="1">
    <location>
        <begin position="16"/>
        <end position="155"/>
    </location>
</feature>
<name>A0A1I6GJI5_9GAMM</name>
<gene>
    <name evidence="2" type="ORF">SAMN04488070_0814</name>
</gene>
<dbReference type="Pfam" id="PF00561">
    <property type="entry name" value="Abhydrolase_1"/>
    <property type="match status" value="1"/>
</dbReference>
<organism evidence="2 3">
    <name type="scientific">Pseudidiomarina maritima</name>
    <dbReference type="NCBI Taxonomy" id="519453"/>
    <lineage>
        <taxon>Bacteria</taxon>
        <taxon>Pseudomonadati</taxon>
        <taxon>Pseudomonadota</taxon>
        <taxon>Gammaproteobacteria</taxon>
        <taxon>Alteromonadales</taxon>
        <taxon>Idiomarinaceae</taxon>
        <taxon>Pseudidiomarina</taxon>
    </lineage>
</organism>
<dbReference type="RefSeq" id="WP_092855530.1">
    <property type="nucleotide sequence ID" value="NZ_FOYU01000001.1"/>
</dbReference>
<keyword evidence="3" id="KW-1185">Reference proteome</keyword>
<dbReference type="Gene3D" id="3.40.50.1820">
    <property type="entry name" value="alpha/beta hydrolase"/>
    <property type="match status" value="1"/>
</dbReference>
<dbReference type="EMBL" id="FOYU01000001">
    <property type="protein sequence ID" value="SFR42352.1"/>
    <property type="molecule type" value="Genomic_DNA"/>
</dbReference>
<dbReference type="InterPro" id="IPR029058">
    <property type="entry name" value="AB_hydrolase_fold"/>
</dbReference>
<proteinExistence type="predicted"/>
<protein>
    <submittedName>
        <fullName evidence="2">Pimeloyl-ACP methyl ester carboxylesterase</fullName>
    </submittedName>
</protein>
<evidence type="ECO:0000313" key="2">
    <source>
        <dbReference type="EMBL" id="SFR42352.1"/>
    </source>
</evidence>
<dbReference type="Proteomes" id="UP000199424">
    <property type="component" value="Unassembled WGS sequence"/>
</dbReference>
<evidence type="ECO:0000259" key="1">
    <source>
        <dbReference type="Pfam" id="PF00561"/>
    </source>
</evidence>
<dbReference type="InterPro" id="IPR000073">
    <property type="entry name" value="AB_hydrolase_1"/>
</dbReference>
<dbReference type="PANTHER" id="PTHR43798">
    <property type="entry name" value="MONOACYLGLYCEROL LIPASE"/>
    <property type="match status" value="1"/>
</dbReference>
<accession>A0A1I6GJI5</accession>
<dbReference type="PRINTS" id="PR00111">
    <property type="entry name" value="ABHYDROLASE"/>
</dbReference>
<dbReference type="InterPro" id="IPR050266">
    <property type="entry name" value="AB_hydrolase_sf"/>
</dbReference>
<evidence type="ECO:0000313" key="3">
    <source>
        <dbReference type="Proteomes" id="UP000199424"/>
    </source>
</evidence>